<evidence type="ECO:0000313" key="2">
    <source>
        <dbReference type="EMBL" id="KIM22141.1"/>
    </source>
</evidence>
<accession>A0A0C3ASA7</accession>
<sequence>MSNRILLVPAFTPANDQGSREIGLNIADESNEQDLVYHPQDFELPRAVKSRIDADVQQANAFAITTALFAGALLSLAQLVAQEDARTLPWQTIRFFTYTAISINLTGTTLALVLIKMCSDLESTAQQMVVSIPSSLPARIARGEKLPRHLIMNHYKLLEEFGMSPGYKALDFGAAIWITSGNVSTFVSVIMWVWLAEDKAVAGATMVGTVPAILGLVYAFALTKRR</sequence>
<feature type="transmembrane region" description="Helical" evidence="1">
    <location>
        <begin position="172"/>
        <end position="195"/>
    </location>
</feature>
<keyword evidence="1" id="KW-0472">Membrane</keyword>
<dbReference type="HOGENOM" id="CLU_101099_0_0_1"/>
<feature type="transmembrane region" description="Helical" evidence="1">
    <location>
        <begin position="93"/>
        <end position="115"/>
    </location>
</feature>
<reference evidence="2 3" key="1">
    <citation type="submission" date="2014-04" db="EMBL/GenBank/DDBJ databases">
        <authorList>
            <consortium name="DOE Joint Genome Institute"/>
            <person name="Kuo A."/>
            <person name="Zuccaro A."/>
            <person name="Kohler A."/>
            <person name="Nagy L.G."/>
            <person name="Floudas D."/>
            <person name="Copeland A."/>
            <person name="Barry K.W."/>
            <person name="Cichocki N."/>
            <person name="Veneault-Fourrey C."/>
            <person name="LaButti K."/>
            <person name="Lindquist E.A."/>
            <person name="Lipzen A."/>
            <person name="Lundell T."/>
            <person name="Morin E."/>
            <person name="Murat C."/>
            <person name="Sun H."/>
            <person name="Tunlid A."/>
            <person name="Henrissat B."/>
            <person name="Grigoriev I.V."/>
            <person name="Hibbett D.S."/>
            <person name="Martin F."/>
            <person name="Nordberg H.P."/>
            <person name="Cantor M.N."/>
            <person name="Hua S.X."/>
        </authorList>
    </citation>
    <scope>NUCLEOTIDE SEQUENCE [LARGE SCALE GENOMIC DNA]</scope>
    <source>
        <strain evidence="2 3">MAFF 305830</strain>
    </source>
</reference>
<dbReference type="Proteomes" id="UP000054097">
    <property type="component" value="Unassembled WGS sequence"/>
</dbReference>
<dbReference type="OrthoDB" id="3235158at2759"/>
<feature type="transmembrane region" description="Helical" evidence="1">
    <location>
        <begin position="59"/>
        <end position="81"/>
    </location>
</feature>
<proteinExistence type="predicted"/>
<evidence type="ECO:0000313" key="3">
    <source>
        <dbReference type="Proteomes" id="UP000054097"/>
    </source>
</evidence>
<dbReference type="AlphaFoldDB" id="A0A0C3ASA7"/>
<protein>
    <submittedName>
        <fullName evidence="2">Uncharacterized protein</fullName>
    </submittedName>
</protein>
<evidence type="ECO:0000256" key="1">
    <source>
        <dbReference type="SAM" id="Phobius"/>
    </source>
</evidence>
<dbReference type="EMBL" id="KN824362">
    <property type="protein sequence ID" value="KIM22141.1"/>
    <property type="molecule type" value="Genomic_DNA"/>
</dbReference>
<keyword evidence="1" id="KW-1133">Transmembrane helix</keyword>
<reference evidence="3" key="2">
    <citation type="submission" date="2015-01" db="EMBL/GenBank/DDBJ databases">
        <title>Evolutionary Origins and Diversification of the Mycorrhizal Mutualists.</title>
        <authorList>
            <consortium name="DOE Joint Genome Institute"/>
            <consortium name="Mycorrhizal Genomics Consortium"/>
            <person name="Kohler A."/>
            <person name="Kuo A."/>
            <person name="Nagy L.G."/>
            <person name="Floudas D."/>
            <person name="Copeland A."/>
            <person name="Barry K.W."/>
            <person name="Cichocki N."/>
            <person name="Veneault-Fourrey C."/>
            <person name="LaButti K."/>
            <person name="Lindquist E.A."/>
            <person name="Lipzen A."/>
            <person name="Lundell T."/>
            <person name="Morin E."/>
            <person name="Murat C."/>
            <person name="Riley R."/>
            <person name="Ohm R."/>
            <person name="Sun H."/>
            <person name="Tunlid A."/>
            <person name="Henrissat B."/>
            <person name="Grigoriev I.V."/>
            <person name="Hibbett D.S."/>
            <person name="Martin F."/>
        </authorList>
    </citation>
    <scope>NUCLEOTIDE SEQUENCE [LARGE SCALE GENOMIC DNA]</scope>
    <source>
        <strain evidence="3">MAFF 305830</strain>
    </source>
</reference>
<feature type="transmembrane region" description="Helical" evidence="1">
    <location>
        <begin position="201"/>
        <end position="221"/>
    </location>
</feature>
<keyword evidence="3" id="KW-1185">Reference proteome</keyword>
<organism evidence="2 3">
    <name type="scientific">Serendipita vermifera MAFF 305830</name>
    <dbReference type="NCBI Taxonomy" id="933852"/>
    <lineage>
        <taxon>Eukaryota</taxon>
        <taxon>Fungi</taxon>
        <taxon>Dikarya</taxon>
        <taxon>Basidiomycota</taxon>
        <taxon>Agaricomycotina</taxon>
        <taxon>Agaricomycetes</taxon>
        <taxon>Sebacinales</taxon>
        <taxon>Serendipitaceae</taxon>
        <taxon>Serendipita</taxon>
    </lineage>
</organism>
<gene>
    <name evidence="2" type="ORF">M408DRAFT_292928</name>
</gene>
<name>A0A0C3ASA7_SERVB</name>
<keyword evidence="1" id="KW-0812">Transmembrane</keyword>